<protein>
    <recommendedName>
        <fullName evidence="2">RING-type domain-containing protein</fullName>
    </recommendedName>
</protein>
<reference evidence="3 4" key="1">
    <citation type="submission" date="2022-03" db="EMBL/GenBank/DDBJ databases">
        <authorList>
            <person name="Macdonald S."/>
            <person name="Ahmed S."/>
            <person name="Newling K."/>
        </authorList>
    </citation>
    <scope>NUCLEOTIDE SEQUENCE [LARGE SCALE GENOMIC DNA]</scope>
</reference>
<keyword evidence="4" id="KW-1185">Reference proteome</keyword>
<dbReference type="SUPFAM" id="SSF57850">
    <property type="entry name" value="RING/U-box"/>
    <property type="match status" value="1"/>
</dbReference>
<dbReference type="EMBL" id="CAKOAT010052266">
    <property type="protein sequence ID" value="CAH8297886.1"/>
    <property type="molecule type" value="Genomic_DNA"/>
</dbReference>
<sequence length="173" mass="19347">MSREIVKTHLFNLRLYKVDVPESNVTKQIFDYIVSNFSFKDLEIVPPACPVLVFHFHCAYAGHSVPVVGIVPLARCVLGMLGTKESVLSVEDAITRIVPIAPPTTEIIDCYQSSDLCSLCEKGYPKKDEIVHKTRCNNIFHATCISRYLLSTPQCPVCSTHLPPVNIRTLLFV</sequence>
<dbReference type="InterPro" id="IPR001841">
    <property type="entry name" value="Znf_RING"/>
</dbReference>
<dbReference type="GO" id="GO:0008270">
    <property type="term" value="F:zinc ion binding"/>
    <property type="evidence" value="ECO:0007669"/>
    <property type="project" value="UniProtKB-KW"/>
</dbReference>
<comment type="caution">
    <text evidence="3">The sequence shown here is derived from an EMBL/GenBank/DDBJ whole genome shotgun (WGS) entry which is preliminary data.</text>
</comment>
<organism evidence="3 4">
    <name type="scientific">Eruca vesicaria subsp. sativa</name>
    <name type="common">Garden rocket</name>
    <name type="synonym">Eruca sativa</name>
    <dbReference type="NCBI Taxonomy" id="29727"/>
    <lineage>
        <taxon>Eukaryota</taxon>
        <taxon>Viridiplantae</taxon>
        <taxon>Streptophyta</taxon>
        <taxon>Embryophyta</taxon>
        <taxon>Tracheophyta</taxon>
        <taxon>Spermatophyta</taxon>
        <taxon>Magnoliopsida</taxon>
        <taxon>eudicotyledons</taxon>
        <taxon>Gunneridae</taxon>
        <taxon>Pentapetalae</taxon>
        <taxon>rosids</taxon>
        <taxon>malvids</taxon>
        <taxon>Brassicales</taxon>
        <taxon>Brassicaceae</taxon>
        <taxon>Brassiceae</taxon>
        <taxon>Eruca</taxon>
    </lineage>
</organism>
<evidence type="ECO:0000256" key="1">
    <source>
        <dbReference type="PROSITE-ProRule" id="PRU00175"/>
    </source>
</evidence>
<accession>A0ABC8ISK6</accession>
<dbReference type="Proteomes" id="UP001642260">
    <property type="component" value="Unassembled WGS sequence"/>
</dbReference>
<feature type="domain" description="RING-type" evidence="2">
    <location>
        <begin position="117"/>
        <end position="159"/>
    </location>
</feature>
<dbReference type="InterPro" id="IPR013083">
    <property type="entry name" value="Znf_RING/FYVE/PHD"/>
</dbReference>
<gene>
    <name evidence="3" type="ORF">ERUC_LOCUS2262</name>
</gene>
<keyword evidence="1" id="KW-0862">Zinc</keyword>
<evidence type="ECO:0000313" key="4">
    <source>
        <dbReference type="Proteomes" id="UP001642260"/>
    </source>
</evidence>
<keyword evidence="1" id="KW-0479">Metal-binding</keyword>
<dbReference type="AlphaFoldDB" id="A0ABC8ISK6"/>
<name>A0ABC8ISK6_ERUVS</name>
<proteinExistence type="predicted"/>
<dbReference type="PROSITE" id="PS50089">
    <property type="entry name" value="ZF_RING_2"/>
    <property type="match status" value="1"/>
</dbReference>
<dbReference type="Pfam" id="PF13639">
    <property type="entry name" value="zf-RING_2"/>
    <property type="match status" value="1"/>
</dbReference>
<evidence type="ECO:0000259" key="2">
    <source>
        <dbReference type="PROSITE" id="PS50089"/>
    </source>
</evidence>
<dbReference type="Gene3D" id="3.30.40.10">
    <property type="entry name" value="Zinc/RING finger domain, C3HC4 (zinc finger)"/>
    <property type="match status" value="1"/>
</dbReference>
<evidence type="ECO:0000313" key="3">
    <source>
        <dbReference type="EMBL" id="CAH8297886.1"/>
    </source>
</evidence>
<keyword evidence="1" id="KW-0863">Zinc-finger</keyword>